<dbReference type="CDD" id="cd03225">
    <property type="entry name" value="ABC_cobalt_CbiO_domain1"/>
    <property type="match status" value="1"/>
</dbReference>
<dbReference type="PANTHER" id="PTHR43553:SF24">
    <property type="entry name" value="ENERGY-COUPLING FACTOR TRANSPORTER ATP-BINDING PROTEIN ECFA1"/>
    <property type="match status" value="1"/>
</dbReference>
<dbReference type="SMART" id="SM00382">
    <property type="entry name" value="AAA"/>
    <property type="match status" value="1"/>
</dbReference>
<keyword evidence="6" id="KW-0067">ATP-binding</keyword>
<evidence type="ECO:0000256" key="8">
    <source>
        <dbReference type="ARBA" id="ARBA00023136"/>
    </source>
</evidence>
<keyword evidence="8" id="KW-0472">Membrane</keyword>
<evidence type="ECO:0000256" key="5">
    <source>
        <dbReference type="ARBA" id="ARBA00022741"/>
    </source>
</evidence>
<keyword evidence="4" id="KW-1003">Cell membrane</keyword>
<dbReference type="GO" id="GO:0042626">
    <property type="term" value="F:ATPase-coupled transmembrane transporter activity"/>
    <property type="evidence" value="ECO:0007669"/>
    <property type="project" value="TreeGrafter"/>
</dbReference>
<comment type="similarity">
    <text evidence="2">Belongs to the ABC transporter superfamily.</text>
</comment>
<evidence type="ECO:0000256" key="6">
    <source>
        <dbReference type="ARBA" id="ARBA00022840"/>
    </source>
</evidence>
<dbReference type="PROSITE" id="PS50893">
    <property type="entry name" value="ABC_TRANSPORTER_2"/>
    <property type="match status" value="1"/>
</dbReference>
<keyword evidence="7" id="KW-1278">Translocase</keyword>
<keyword evidence="3" id="KW-0813">Transport</keyword>
<dbReference type="PROSITE" id="PS00211">
    <property type="entry name" value="ABC_TRANSPORTER_1"/>
    <property type="match status" value="1"/>
</dbReference>
<dbReference type="Gene3D" id="3.40.50.300">
    <property type="entry name" value="P-loop containing nucleotide triphosphate hydrolases"/>
    <property type="match status" value="1"/>
</dbReference>
<evidence type="ECO:0000259" key="9">
    <source>
        <dbReference type="PROSITE" id="PS50893"/>
    </source>
</evidence>
<evidence type="ECO:0000256" key="7">
    <source>
        <dbReference type="ARBA" id="ARBA00022967"/>
    </source>
</evidence>
<comment type="caution">
    <text evidence="10">The sequence shown here is derived from an EMBL/GenBank/DDBJ whole genome shotgun (WGS) entry which is preliminary data.</text>
</comment>
<dbReference type="GO" id="GO:0005524">
    <property type="term" value="F:ATP binding"/>
    <property type="evidence" value="ECO:0007669"/>
    <property type="project" value="UniProtKB-KW"/>
</dbReference>
<dbReference type="EMBL" id="PKTG01000050">
    <property type="protein sequence ID" value="PLX18820.1"/>
    <property type="molecule type" value="Genomic_DNA"/>
</dbReference>
<evidence type="ECO:0000256" key="4">
    <source>
        <dbReference type="ARBA" id="ARBA00022475"/>
    </source>
</evidence>
<dbReference type="AlphaFoldDB" id="A0A2N5ZJF3"/>
<evidence type="ECO:0000313" key="11">
    <source>
        <dbReference type="Proteomes" id="UP000234857"/>
    </source>
</evidence>
<dbReference type="GO" id="GO:0016887">
    <property type="term" value="F:ATP hydrolysis activity"/>
    <property type="evidence" value="ECO:0007669"/>
    <property type="project" value="InterPro"/>
</dbReference>
<dbReference type="PANTHER" id="PTHR43553">
    <property type="entry name" value="HEAVY METAL TRANSPORTER"/>
    <property type="match status" value="1"/>
</dbReference>
<organism evidence="10 11">
    <name type="scientific">Muiribacterium halophilum</name>
    <dbReference type="NCBI Taxonomy" id="2053465"/>
    <lineage>
        <taxon>Bacteria</taxon>
        <taxon>Candidatus Muiribacteriota</taxon>
        <taxon>Candidatus Muiribacteriia</taxon>
        <taxon>Candidatus Muiribacteriales</taxon>
        <taxon>Candidatus Muiribacteriaceae</taxon>
        <taxon>Candidatus Muiribacterium</taxon>
    </lineage>
</organism>
<dbReference type="InterPro" id="IPR003439">
    <property type="entry name" value="ABC_transporter-like_ATP-bd"/>
</dbReference>
<keyword evidence="5" id="KW-0547">Nucleotide-binding</keyword>
<dbReference type="FunFam" id="3.40.50.300:FF:000224">
    <property type="entry name" value="Energy-coupling factor transporter ATP-binding protein EcfA"/>
    <property type="match status" value="1"/>
</dbReference>
<comment type="subcellular location">
    <subcellularLocation>
        <location evidence="1">Cell membrane</location>
    </subcellularLocation>
</comment>
<dbReference type="SUPFAM" id="SSF52540">
    <property type="entry name" value="P-loop containing nucleoside triphosphate hydrolases"/>
    <property type="match status" value="1"/>
</dbReference>
<proteinExistence type="inferred from homology"/>
<evidence type="ECO:0000256" key="3">
    <source>
        <dbReference type="ARBA" id="ARBA00022448"/>
    </source>
</evidence>
<evidence type="ECO:0000313" key="10">
    <source>
        <dbReference type="EMBL" id="PLX18820.1"/>
    </source>
</evidence>
<dbReference type="GO" id="GO:0043190">
    <property type="term" value="C:ATP-binding cassette (ABC) transporter complex"/>
    <property type="evidence" value="ECO:0007669"/>
    <property type="project" value="TreeGrafter"/>
</dbReference>
<dbReference type="InterPro" id="IPR027417">
    <property type="entry name" value="P-loop_NTPase"/>
</dbReference>
<dbReference type="InterPro" id="IPR015856">
    <property type="entry name" value="ABC_transpr_CbiO/EcfA_su"/>
</dbReference>
<dbReference type="Proteomes" id="UP000234857">
    <property type="component" value="Unassembled WGS sequence"/>
</dbReference>
<dbReference type="InterPro" id="IPR017871">
    <property type="entry name" value="ABC_transporter-like_CS"/>
</dbReference>
<gene>
    <name evidence="10" type="ORF">C0601_03750</name>
</gene>
<dbReference type="Pfam" id="PF00005">
    <property type="entry name" value="ABC_tran"/>
    <property type="match status" value="1"/>
</dbReference>
<evidence type="ECO:0000256" key="2">
    <source>
        <dbReference type="ARBA" id="ARBA00005417"/>
    </source>
</evidence>
<feature type="domain" description="ABC transporter" evidence="9">
    <location>
        <begin position="2"/>
        <end position="238"/>
    </location>
</feature>
<protein>
    <submittedName>
        <fullName evidence="10">Energy-coupling factor transporter ATPase</fullName>
    </submittedName>
</protein>
<name>A0A2N5ZJF3_MUIH1</name>
<dbReference type="InterPro" id="IPR003593">
    <property type="entry name" value="AAA+_ATPase"/>
</dbReference>
<dbReference type="InterPro" id="IPR050095">
    <property type="entry name" value="ECF_ABC_transporter_ATP-bd"/>
</dbReference>
<evidence type="ECO:0000256" key="1">
    <source>
        <dbReference type="ARBA" id="ARBA00004236"/>
    </source>
</evidence>
<accession>A0A2N5ZJF3</accession>
<sequence length="267" mass="30301">MIEFKKVDFKYPGQNKVSGRVLSNIDLRMEKGSFYSIVGHNGSGKSTLAKLITGILTPEKGEIFVDGLPVLEENFISIRRMVGYIFQNPENQLISTTVENEIAFALENLCFKREDIKEKVDDIISWFELEEYRNTPPNMLSGGQKQRLAIASVVVMEPEYIIFDEPTAMLDKNGREEVFKTIKKLSEHGKTIILISHDLKEIIAADHVITMQDGKVSGIWKKEEFFSSIDLITQAGFKDLPPEILFSKYITGNESPVDYIIKEVSNQ</sequence>
<reference evidence="10 11" key="1">
    <citation type="submission" date="2017-11" db="EMBL/GenBank/DDBJ databases">
        <title>Genome-resolved metagenomics identifies genetic mobility, metabolic interactions, and unexpected diversity in perchlorate-reducing communities.</title>
        <authorList>
            <person name="Barnum T.P."/>
            <person name="Figueroa I.A."/>
            <person name="Carlstrom C.I."/>
            <person name="Lucas L.N."/>
            <person name="Engelbrektson A.L."/>
            <person name="Coates J.D."/>
        </authorList>
    </citation>
    <scope>NUCLEOTIDE SEQUENCE [LARGE SCALE GENOMIC DNA]</scope>
    <source>
        <strain evidence="10">BM706</strain>
    </source>
</reference>